<evidence type="ECO:0000313" key="2">
    <source>
        <dbReference type="Proteomes" id="UP001157502"/>
    </source>
</evidence>
<dbReference type="EMBL" id="CM055740">
    <property type="protein sequence ID" value="KAJ8002661.1"/>
    <property type="molecule type" value="Genomic_DNA"/>
</dbReference>
<gene>
    <name evidence="1" type="ORF">DPEC_G00161210</name>
</gene>
<name>A0ACC2GGK8_DALPE</name>
<keyword evidence="2" id="KW-1185">Reference proteome</keyword>
<reference evidence="1" key="1">
    <citation type="submission" date="2021-05" db="EMBL/GenBank/DDBJ databases">
        <authorList>
            <person name="Pan Q."/>
            <person name="Jouanno E."/>
            <person name="Zahm M."/>
            <person name="Klopp C."/>
            <person name="Cabau C."/>
            <person name="Louis A."/>
            <person name="Berthelot C."/>
            <person name="Parey E."/>
            <person name="Roest Crollius H."/>
            <person name="Montfort J."/>
            <person name="Robinson-Rechavi M."/>
            <person name="Bouchez O."/>
            <person name="Lampietro C."/>
            <person name="Lopez Roques C."/>
            <person name="Donnadieu C."/>
            <person name="Postlethwait J."/>
            <person name="Bobe J."/>
            <person name="Dillon D."/>
            <person name="Chandos A."/>
            <person name="von Hippel F."/>
            <person name="Guiguen Y."/>
        </authorList>
    </citation>
    <scope>NUCLEOTIDE SEQUENCE</scope>
    <source>
        <strain evidence="1">YG-Jan2019</strain>
    </source>
</reference>
<dbReference type="Proteomes" id="UP001157502">
    <property type="component" value="Chromosome 13"/>
</dbReference>
<sequence>MHPWSDRLSEVVLDLLDSTTLSIVGSLQWLDCQREQIVKSSDKILLLCSRGVRAKWRAMCDAAEARVVLREDVRSATGDMLTPALSLLVPEFVRSGTFRNYVVAYFEDVCSEEDVPSPFNITVRYKLMKHFEELFFRLLNKEKHEPGRENRIQGVREDEYFHCPSGRALRDAIEAFRAYQLEHPDWFDDELFLSFSVAHTLAKVKT</sequence>
<comment type="caution">
    <text evidence="1">The sequence shown here is derived from an EMBL/GenBank/DDBJ whole genome shotgun (WGS) entry which is preliminary data.</text>
</comment>
<accession>A0ACC2GGK8</accession>
<organism evidence="1 2">
    <name type="scientific">Dallia pectoralis</name>
    <name type="common">Alaska blackfish</name>
    <dbReference type="NCBI Taxonomy" id="75939"/>
    <lineage>
        <taxon>Eukaryota</taxon>
        <taxon>Metazoa</taxon>
        <taxon>Chordata</taxon>
        <taxon>Craniata</taxon>
        <taxon>Vertebrata</taxon>
        <taxon>Euteleostomi</taxon>
        <taxon>Actinopterygii</taxon>
        <taxon>Neopterygii</taxon>
        <taxon>Teleostei</taxon>
        <taxon>Protacanthopterygii</taxon>
        <taxon>Esociformes</taxon>
        <taxon>Umbridae</taxon>
        <taxon>Dallia</taxon>
    </lineage>
</organism>
<protein>
    <submittedName>
        <fullName evidence="1">Uncharacterized protein</fullName>
    </submittedName>
</protein>
<evidence type="ECO:0000313" key="1">
    <source>
        <dbReference type="EMBL" id="KAJ8002661.1"/>
    </source>
</evidence>
<proteinExistence type="predicted"/>